<dbReference type="EMBL" id="JAVRJZ010000019">
    <property type="protein sequence ID" value="KAK2707132.1"/>
    <property type="molecule type" value="Genomic_DNA"/>
</dbReference>
<accession>A0AA88HKK8</accession>
<reference evidence="2" key="1">
    <citation type="submission" date="2023-07" db="EMBL/GenBank/DDBJ databases">
        <title>Chromosome-level genome assembly of Artemia franciscana.</title>
        <authorList>
            <person name="Jo E."/>
        </authorList>
    </citation>
    <scope>NUCLEOTIDE SEQUENCE</scope>
    <source>
        <tissue evidence="2">Whole body</tissue>
    </source>
</reference>
<sequence length="1113" mass="125022">MWIFAFYFLIGLSTVCPDDRGEVIHIIKPPQESQKPSVTDDAIKVVEPPKFISREKSLREFDNFDVKVGATFNFGGNVPPREVKVAVGKPLSIADGMVIRDNLNFQVEGAFKDTPPSVAIESLQYGSSSEEFLPFFPLSTFSEKLETKLGENETLDYSEYEKSASNDSKSISIFPLGVKGGVTKAIQLPINKISVTTLSPVSNSSSLENFDKRTKPNKISSPQDAHFPVIQLPPLKLVAPLPQTPYQHPNNVISRRTDNSLSFSPDNPYGVKHQLVFVPVPLAQNRNVPAAVPISSFLAEDKSDSDDSFAMENVKQTLASAKETIMSAKGMLSGVMAKRAGWVKERLFRVKDSSEEDLNDRMLNVPHIPLLGSDNHPYDSTRVVLVSQSEHIQQPAKQFFKSPSVATHSKPQKFVVVPSSKNNDYISSTTREIIPLIREKSSTAVSTGKLVSTALEAQVAESRLEADPFQNKDNLNLKLKDPNQTREQTKFRNVKLFPFTYEDVKNPLSDKRTRKINSLSSPSTNRDNLLLASLQTGIVNTSKNDQSISLKYDNERSNNTADAEYISVPKYFRTDAPNIVEVPAPDLSNVVHKTSDDYGYATTTSHHGTFYETTIKGSWVPVPLDIQETQQTNYETGANKSENYATEAVFNIGQLARSPTESIDFSEEVHNSESGGENSNIDLHSLRPRQDIGEIWTGESQHNEQKYYLERNDGIEVASGQEHFETFPNFPTFISPKDVGFQNGDSMSHSSSLQKQESFLNLQHQILDQREKQDEINFFSSQEFDYVLSHLEKYPEIENEGLNFEVSDLESRPTNEVSGTGSSSLFASVKTGQSLLQQSRNANSSFSLFDKEQYEHPDKFGRKIDENESSNNLATEPTTKRNIVEIMPIFIQNGSVLSESKMNLDPAVYDTYDDENEATKMHRSGAPFEKFGLSDKYGYDEYKESADYTTVPQNSELKERKRKKAYYHVHEKPLKYSPKGAMYSIIQGHSKVHIFGSNALYDKKQQILDDIKHHPDDGAEADNFKPEHMDEFYSDKMDADSFETAANRDTSAQHTLPFHGGARPVFFTIRNQRYSDEDESIADSVAVSDPFQYLQHLQNIGDGARLINKRKLR</sequence>
<evidence type="ECO:0000313" key="3">
    <source>
        <dbReference type="Proteomes" id="UP001187531"/>
    </source>
</evidence>
<feature type="chain" id="PRO_5041705991" evidence="1">
    <location>
        <begin position="18"/>
        <end position="1113"/>
    </location>
</feature>
<protein>
    <submittedName>
        <fullName evidence="2">Uncharacterized protein</fullName>
    </submittedName>
</protein>
<evidence type="ECO:0000256" key="1">
    <source>
        <dbReference type="SAM" id="SignalP"/>
    </source>
</evidence>
<proteinExistence type="predicted"/>
<name>A0AA88HKK8_ARTSF</name>
<keyword evidence="3" id="KW-1185">Reference proteome</keyword>
<comment type="caution">
    <text evidence="2">The sequence shown here is derived from an EMBL/GenBank/DDBJ whole genome shotgun (WGS) entry which is preliminary data.</text>
</comment>
<dbReference type="AlphaFoldDB" id="A0AA88HKK8"/>
<organism evidence="2 3">
    <name type="scientific">Artemia franciscana</name>
    <name type="common">Brine shrimp</name>
    <name type="synonym">Artemia sanfranciscana</name>
    <dbReference type="NCBI Taxonomy" id="6661"/>
    <lineage>
        <taxon>Eukaryota</taxon>
        <taxon>Metazoa</taxon>
        <taxon>Ecdysozoa</taxon>
        <taxon>Arthropoda</taxon>
        <taxon>Crustacea</taxon>
        <taxon>Branchiopoda</taxon>
        <taxon>Anostraca</taxon>
        <taxon>Artemiidae</taxon>
        <taxon>Artemia</taxon>
    </lineage>
</organism>
<feature type="signal peptide" evidence="1">
    <location>
        <begin position="1"/>
        <end position="17"/>
    </location>
</feature>
<gene>
    <name evidence="2" type="ORF">QYM36_014973</name>
</gene>
<dbReference type="Proteomes" id="UP001187531">
    <property type="component" value="Unassembled WGS sequence"/>
</dbReference>
<keyword evidence="1" id="KW-0732">Signal</keyword>
<evidence type="ECO:0000313" key="2">
    <source>
        <dbReference type="EMBL" id="KAK2707132.1"/>
    </source>
</evidence>